<evidence type="ECO:0000313" key="1">
    <source>
        <dbReference type="EMBL" id="EYC21946.1"/>
    </source>
</evidence>
<organism evidence="1 2">
    <name type="scientific">Ancylostoma ceylanicum</name>
    <dbReference type="NCBI Taxonomy" id="53326"/>
    <lineage>
        <taxon>Eukaryota</taxon>
        <taxon>Metazoa</taxon>
        <taxon>Ecdysozoa</taxon>
        <taxon>Nematoda</taxon>
        <taxon>Chromadorea</taxon>
        <taxon>Rhabditida</taxon>
        <taxon>Rhabditina</taxon>
        <taxon>Rhabditomorpha</taxon>
        <taxon>Strongyloidea</taxon>
        <taxon>Ancylostomatidae</taxon>
        <taxon>Ancylostomatinae</taxon>
        <taxon>Ancylostoma</taxon>
    </lineage>
</organism>
<accession>A0A016V3X0</accession>
<dbReference type="AlphaFoldDB" id="A0A016V3X0"/>
<reference evidence="2" key="1">
    <citation type="journal article" date="2015" name="Nat. Genet.">
        <title>The genome and transcriptome of the zoonotic hookworm Ancylostoma ceylanicum identify infection-specific gene families.</title>
        <authorList>
            <person name="Schwarz E.M."/>
            <person name="Hu Y."/>
            <person name="Antoshechkin I."/>
            <person name="Miller M.M."/>
            <person name="Sternberg P.W."/>
            <person name="Aroian R.V."/>
        </authorList>
    </citation>
    <scope>NUCLEOTIDE SEQUENCE</scope>
    <source>
        <strain evidence="2">HY135</strain>
    </source>
</reference>
<keyword evidence="2" id="KW-1185">Reference proteome</keyword>
<comment type="caution">
    <text evidence="1">The sequence shown here is derived from an EMBL/GenBank/DDBJ whole genome shotgun (WGS) entry which is preliminary data.</text>
</comment>
<protein>
    <submittedName>
        <fullName evidence="1">Uncharacterized protein</fullName>
    </submittedName>
</protein>
<name>A0A016V3X0_9BILA</name>
<evidence type="ECO:0000313" key="2">
    <source>
        <dbReference type="Proteomes" id="UP000024635"/>
    </source>
</evidence>
<sequence>MTITDIENENRMKGIVSCIQCSTRASSTVYSISFRRLAPSSDLNKISSIHATGQTIVFIVFLSAGTPCKIDHHLQWVSMAVTRLRP</sequence>
<dbReference type="Proteomes" id="UP000024635">
    <property type="component" value="Unassembled WGS sequence"/>
</dbReference>
<dbReference type="EMBL" id="JARK01001354">
    <property type="protein sequence ID" value="EYC21946.1"/>
    <property type="molecule type" value="Genomic_DNA"/>
</dbReference>
<gene>
    <name evidence="1" type="primary">Acey_s0018.g3625</name>
    <name evidence="1" type="ORF">Y032_0018g3625</name>
</gene>
<proteinExistence type="predicted"/>